<keyword evidence="4 6" id="KW-1133">Transmembrane helix</keyword>
<dbReference type="HOGENOM" id="CLU_1125645_0_0_1"/>
<protein>
    <recommendedName>
        <fullName evidence="7">Citrate transporter-like domain-containing protein</fullName>
    </recommendedName>
</protein>
<dbReference type="GO" id="GO:0005886">
    <property type="term" value="C:plasma membrane"/>
    <property type="evidence" value="ECO:0007669"/>
    <property type="project" value="TreeGrafter"/>
</dbReference>
<dbReference type="OMA" id="MELAMYF"/>
<evidence type="ECO:0000256" key="6">
    <source>
        <dbReference type="SAM" id="Phobius"/>
    </source>
</evidence>
<dbReference type="AlphaFoldDB" id="T1GVC5"/>
<feature type="domain" description="Citrate transporter-like" evidence="7">
    <location>
        <begin position="2"/>
        <end position="237"/>
    </location>
</feature>
<comment type="subcellular location">
    <subcellularLocation>
        <location evidence="1">Membrane</location>
        <topology evidence="1">Multi-pass membrane protein</topology>
    </subcellularLocation>
</comment>
<evidence type="ECO:0000313" key="8">
    <source>
        <dbReference type="EnsemblMetazoa" id="MESCA007717-PA"/>
    </source>
</evidence>
<feature type="transmembrane region" description="Helical" evidence="6">
    <location>
        <begin position="131"/>
        <end position="164"/>
    </location>
</feature>
<dbReference type="Proteomes" id="UP000015102">
    <property type="component" value="Unassembled WGS sequence"/>
</dbReference>
<dbReference type="STRING" id="36166.T1GVC5"/>
<accession>T1GVC5</accession>
<feature type="transmembrane region" description="Helical" evidence="6">
    <location>
        <begin position="63"/>
        <end position="83"/>
    </location>
</feature>
<dbReference type="InterPro" id="IPR004680">
    <property type="entry name" value="Cit_transptr-like_dom"/>
</dbReference>
<sequence>MVTSMLPIALLPMLGILGSEDTCRSYFKDTTIVMMGGIIIAMAVEYSNLHYRLALLIIKRFTCYPRVLHLALMGITFCLSTTMSNTATAALMSPIVRAILENLNDEEVMKIYLEMEKNDSNENRRPTPQAIAFYLGVAYSATIGGLIFEVIMLSMFLTAFGSNVSIVDQSFGFLAEASLNVKKHPLILFYPAVLASSMAFHLPVSTPPNAIACGFGNIKTKDIIYAGIGPTLSAILLLEIFVFIGRK</sequence>
<reference evidence="9" key="1">
    <citation type="submission" date="2013-02" db="EMBL/GenBank/DDBJ databases">
        <authorList>
            <person name="Hughes D."/>
        </authorList>
    </citation>
    <scope>NUCLEOTIDE SEQUENCE</scope>
    <source>
        <strain>Durham</strain>
        <strain evidence="9">NC isolate 2 -- Noor lab</strain>
    </source>
</reference>
<dbReference type="GO" id="GO:0015137">
    <property type="term" value="F:citrate transmembrane transporter activity"/>
    <property type="evidence" value="ECO:0007669"/>
    <property type="project" value="TreeGrafter"/>
</dbReference>
<dbReference type="PANTHER" id="PTHR10283:SF82">
    <property type="entry name" value="SOLUTE CARRIER FAMILY 13 MEMBER 2"/>
    <property type="match status" value="1"/>
</dbReference>
<feature type="transmembrane region" description="Helical" evidence="6">
    <location>
        <begin position="223"/>
        <end position="244"/>
    </location>
</feature>
<keyword evidence="5 6" id="KW-0472">Membrane</keyword>
<evidence type="ECO:0000256" key="1">
    <source>
        <dbReference type="ARBA" id="ARBA00004141"/>
    </source>
</evidence>
<feature type="transmembrane region" description="Helical" evidence="6">
    <location>
        <begin position="185"/>
        <end position="203"/>
    </location>
</feature>
<feature type="transmembrane region" description="Helical" evidence="6">
    <location>
        <begin position="32"/>
        <end position="51"/>
    </location>
</feature>
<organism evidence="8 9">
    <name type="scientific">Megaselia scalaris</name>
    <name type="common">Humpbacked fly</name>
    <name type="synonym">Phora scalaris</name>
    <dbReference type="NCBI Taxonomy" id="36166"/>
    <lineage>
        <taxon>Eukaryota</taxon>
        <taxon>Metazoa</taxon>
        <taxon>Ecdysozoa</taxon>
        <taxon>Arthropoda</taxon>
        <taxon>Hexapoda</taxon>
        <taxon>Insecta</taxon>
        <taxon>Pterygota</taxon>
        <taxon>Neoptera</taxon>
        <taxon>Endopterygota</taxon>
        <taxon>Diptera</taxon>
        <taxon>Brachycera</taxon>
        <taxon>Muscomorpha</taxon>
        <taxon>Platypezoidea</taxon>
        <taxon>Phoridae</taxon>
        <taxon>Megaseliini</taxon>
        <taxon>Megaselia</taxon>
    </lineage>
</organism>
<keyword evidence="3 6" id="KW-0812">Transmembrane</keyword>
<dbReference type="GO" id="GO:0015141">
    <property type="term" value="F:succinate transmembrane transporter activity"/>
    <property type="evidence" value="ECO:0007669"/>
    <property type="project" value="TreeGrafter"/>
</dbReference>
<dbReference type="PANTHER" id="PTHR10283">
    <property type="entry name" value="SOLUTE CARRIER FAMILY 13 MEMBER"/>
    <property type="match status" value="1"/>
</dbReference>
<name>T1GVC5_MEGSC</name>
<dbReference type="EnsemblMetazoa" id="MESCA007717-RA">
    <property type="protein sequence ID" value="MESCA007717-PA"/>
    <property type="gene ID" value="MESCA007717"/>
</dbReference>
<keyword evidence="2" id="KW-0813">Transport</keyword>
<evidence type="ECO:0000256" key="5">
    <source>
        <dbReference type="ARBA" id="ARBA00023136"/>
    </source>
</evidence>
<dbReference type="EMBL" id="CAQQ02059571">
    <property type="status" value="NOT_ANNOTATED_CDS"/>
    <property type="molecule type" value="Genomic_DNA"/>
</dbReference>
<evidence type="ECO:0000313" key="9">
    <source>
        <dbReference type="Proteomes" id="UP000015102"/>
    </source>
</evidence>
<dbReference type="EMBL" id="CAQQ02059570">
    <property type="status" value="NOT_ANNOTATED_CDS"/>
    <property type="molecule type" value="Genomic_DNA"/>
</dbReference>
<dbReference type="EMBL" id="CAQQ02059569">
    <property type="status" value="NOT_ANNOTATED_CDS"/>
    <property type="molecule type" value="Genomic_DNA"/>
</dbReference>
<dbReference type="Pfam" id="PF03600">
    <property type="entry name" value="CitMHS"/>
    <property type="match status" value="1"/>
</dbReference>
<reference evidence="8" key="2">
    <citation type="submission" date="2015-06" db="UniProtKB">
        <authorList>
            <consortium name="EnsemblMetazoa"/>
        </authorList>
    </citation>
    <scope>IDENTIFICATION</scope>
</reference>
<evidence type="ECO:0000259" key="7">
    <source>
        <dbReference type="Pfam" id="PF03600"/>
    </source>
</evidence>
<evidence type="ECO:0000256" key="3">
    <source>
        <dbReference type="ARBA" id="ARBA00022692"/>
    </source>
</evidence>
<keyword evidence="9" id="KW-1185">Reference proteome</keyword>
<proteinExistence type="predicted"/>
<evidence type="ECO:0000256" key="4">
    <source>
        <dbReference type="ARBA" id="ARBA00022989"/>
    </source>
</evidence>
<evidence type="ECO:0000256" key="2">
    <source>
        <dbReference type="ARBA" id="ARBA00022448"/>
    </source>
</evidence>